<evidence type="ECO:0000256" key="3">
    <source>
        <dbReference type="ARBA" id="ARBA00022801"/>
    </source>
</evidence>
<dbReference type="EC" id="3.1.1.93" evidence="6"/>
<dbReference type="Pfam" id="PF12146">
    <property type="entry name" value="Hydrolase_4"/>
    <property type="match status" value="1"/>
</dbReference>
<evidence type="ECO:0000256" key="7">
    <source>
        <dbReference type="ARBA" id="ARBA00039314"/>
    </source>
</evidence>
<accession>A0A3B0RXP2</accession>
<sequence>MDKLEHKTANGQIICYAKVDGAGPSIVWLGGFRSDMCGTKAEFVHQLAVEKGLSFVRFDYFGHGSSSGEFADGSISQWRNDVLQVIDKLTQGPLILLGSSMGGWLALLAALARPERVKALVLVAPAPDFTRALLWEQLDAQAQQQIMQSGCWMQPSAYGPVPITRKLIEDGDQHILLDKPISFFGPVRILQGQADTDVPWQHALQLTQVLRSQDVVFTLSKSGDHSLSQPDDLLRLQNSLLEMLQSVQENNPKPI</sequence>
<dbReference type="GO" id="GO:0102390">
    <property type="term" value="F:mycophenolic acid acyl-glucuronide esterase activity"/>
    <property type="evidence" value="ECO:0007669"/>
    <property type="project" value="UniProtKB-EC"/>
</dbReference>
<comment type="catalytic activity">
    <reaction evidence="13">
        <text>mycophenolic acid O-acyl-beta-D-glucuronide + H2O = mycophenolate + D-glucuronate + H(+)</text>
        <dbReference type="Rhea" id="RHEA:34179"/>
        <dbReference type="ChEBI" id="CHEBI:15377"/>
        <dbReference type="ChEBI" id="CHEBI:15378"/>
        <dbReference type="ChEBI" id="CHEBI:58720"/>
        <dbReference type="ChEBI" id="CHEBI:62932"/>
        <dbReference type="ChEBI" id="CHEBI:66982"/>
        <dbReference type="EC" id="3.1.1.93"/>
    </reaction>
    <physiologicalReaction direction="left-to-right" evidence="13">
        <dbReference type="Rhea" id="RHEA:34180"/>
    </physiologicalReaction>
</comment>
<evidence type="ECO:0000256" key="10">
    <source>
        <dbReference type="ARBA" id="ARBA00042704"/>
    </source>
</evidence>
<feature type="domain" description="Serine aminopeptidase S33" evidence="14">
    <location>
        <begin position="35"/>
        <end position="131"/>
    </location>
</feature>
<evidence type="ECO:0000256" key="1">
    <source>
        <dbReference type="ARBA" id="ARBA00004173"/>
    </source>
</evidence>
<evidence type="ECO:0000256" key="6">
    <source>
        <dbReference type="ARBA" id="ARBA00039132"/>
    </source>
</evidence>
<comment type="function">
    <text evidence="11">Acts as an acyl-protein thioesterase that hydrolyzes fatty acids from acylated residues in proteins. Regulates the mitochondrial S-depalmitoylation of the nucleophilic active site residue of peroxiredoxin-5/PRDX5, a key antioxidant protein, therefore modulating mitochondrial antioxidant ability. Also catalyzes the deglucuronidation of mycophenolic acid acyl-glucuronide, an active metabolite of the immunosuppressant drug mycophenolate.</text>
</comment>
<keyword evidence="4" id="KW-0809">Transit peptide</keyword>
<evidence type="ECO:0000256" key="9">
    <source>
        <dbReference type="ARBA" id="ARBA00042645"/>
    </source>
</evidence>
<evidence type="ECO:0000256" key="5">
    <source>
        <dbReference type="ARBA" id="ARBA00023128"/>
    </source>
</evidence>
<dbReference type="EMBL" id="UOEE01000261">
    <property type="protein sequence ID" value="VAV98330.1"/>
    <property type="molecule type" value="Genomic_DNA"/>
</dbReference>
<protein>
    <recommendedName>
        <fullName evidence="7">Palmitoyl-protein thioesterase ABHD10, mitochondrial</fullName>
        <ecNumber evidence="6">3.1.1.93</ecNumber>
        <ecNumber evidence="2">3.1.2.22</ecNumber>
    </recommendedName>
    <alternativeName>
        <fullName evidence="9">Acyl-protein thioesterase ABHD10</fullName>
    </alternativeName>
    <alternativeName>
        <fullName evidence="10">Alpha/beta hydrolase domain-containing protein 10</fullName>
    </alternativeName>
    <alternativeName>
        <fullName evidence="8">Mycophenolic acid acyl-glucuronide esterase, mitochondrial</fullName>
    </alternativeName>
</protein>
<gene>
    <name evidence="15" type="ORF">MNBD_ALPHA06-391</name>
</gene>
<evidence type="ECO:0000259" key="14">
    <source>
        <dbReference type="Pfam" id="PF12146"/>
    </source>
</evidence>
<keyword evidence="5" id="KW-0496">Mitochondrion</keyword>
<evidence type="ECO:0000256" key="12">
    <source>
        <dbReference type="ARBA" id="ARBA00047409"/>
    </source>
</evidence>
<dbReference type="SUPFAM" id="SSF53474">
    <property type="entry name" value="alpha/beta-Hydrolases"/>
    <property type="match status" value="1"/>
</dbReference>
<dbReference type="EC" id="3.1.2.22" evidence="2"/>
<dbReference type="AlphaFoldDB" id="A0A3B0RXP2"/>
<evidence type="ECO:0000256" key="13">
    <source>
        <dbReference type="ARBA" id="ARBA00047972"/>
    </source>
</evidence>
<evidence type="ECO:0000313" key="15">
    <source>
        <dbReference type="EMBL" id="VAV98330.1"/>
    </source>
</evidence>
<reference evidence="15" key="1">
    <citation type="submission" date="2018-06" db="EMBL/GenBank/DDBJ databases">
        <authorList>
            <person name="Zhirakovskaya E."/>
        </authorList>
    </citation>
    <scope>NUCLEOTIDE SEQUENCE</scope>
</reference>
<dbReference type="PANTHER" id="PTHR16138">
    <property type="entry name" value="MYCOPHENOLIC ACID ACYL-GLUCURONIDE ESTERASE, MITOCHONDRIAL"/>
    <property type="match status" value="1"/>
</dbReference>
<dbReference type="Gene3D" id="3.40.50.1820">
    <property type="entry name" value="alpha/beta hydrolase"/>
    <property type="match status" value="1"/>
</dbReference>
<dbReference type="PANTHER" id="PTHR16138:SF7">
    <property type="entry name" value="PALMITOYL-PROTEIN THIOESTERASE ABHD10, MITOCHONDRIAL"/>
    <property type="match status" value="1"/>
</dbReference>
<comment type="catalytic activity">
    <reaction evidence="12">
        <text>S-hexadecanoyl-L-cysteinyl-[protein] + H2O = L-cysteinyl-[protein] + hexadecanoate + H(+)</text>
        <dbReference type="Rhea" id="RHEA:19233"/>
        <dbReference type="Rhea" id="RHEA-COMP:10131"/>
        <dbReference type="Rhea" id="RHEA-COMP:11032"/>
        <dbReference type="ChEBI" id="CHEBI:7896"/>
        <dbReference type="ChEBI" id="CHEBI:15377"/>
        <dbReference type="ChEBI" id="CHEBI:15378"/>
        <dbReference type="ChEBI" id="CHEBI:29950"/>
        <dbReference type="ChEBI" id="CHEBI:74151"/>
        <dbReference type="EC" id="3.1.2.22"/>
    </reaction>
    <physiologicalReaction direction="left-to-right" evidence="12">
        <dbReference type="Rhea" id="RHEA:19234"/>
    </physiologicalReaction>
</comment>
<evidence type="ECO:0000256" key="4">
    <source>
        <dbReference type="ARBA" id="ARBA00022946"/>
    </source>
</evidence>
<evidence type="ECO:0000256" key="8">
    <source>
        <dbReference type="ARBA" id="ARBA00041520"/>
    </source>
</evidence>
<evidence type="ECO:0000256" key="11">
    <source>
        <dbReference type="ARBA" id="ARBA00046047"/>
    </source>
</evidence>
<evidence type="ECO:0000256" key="2">
    <source>
        <dbReference type="ARBA" id="ARBA00012423"/>
    </source>
</evidence>
<organism evidence="15">
    <name type="scientific">hydrothermal vent metagenome</name>
    <dbReference type="NCBI Taxonomy" id="652676"/>
    <lineage>
        <taxon>unclassified sequences</taxon>
        <taxon>metagenomes</taxon>
        <taxon>ecological metagenomes</taxon>
    </lineage>
</organism>
<dbReference type="GO" id="GO:0008474">
    <property type="term" value="F:palmitoyl-(protein) hydrolase activity"/>
    <property type="evidence" value="ECO:0007669"/>
    <property type="project" value="UniProtKB-EC"/>
</dbReference>
<dbReference type="InterPro" id="IPR022742">
    <property type="entry name" value="Hydrolase_4"/>
</dbReference>
<keyword evidence="3 15" id="KW-0378">Hydrolase</keyword>
<dbReference type="GO" id="GO:0005739">
    <property type="term" value="C:mitochondrion"/>
    <property type="evidence" value="ECO:0007669"/>
    <property type="project" value="UniProtKB-SubCell"/>
</dbReference>
<proteinExistence type="predicted"/>
<comment type="subcellular location">
    <subcellularLocation>
        <location evidence="1">Mitochondrion</location>
    </subcellularLocation>
</comment>
<dbReference type="InterPro" id="IPR029058">
    <property type="entry name" value="AB_hydrolase_fold"/>
</dbReference>
<dbReference type="PRINTS" id="PR00111">
    <property type="entry name" value="ABHYDROLASE"/>
</dbReference>
<dbReference type="InterPro" id="IPR000073">
    <property type="entry name" value="AB_hydrolase_1"/>
</dbReference>
<dbReference type="InterPro" id="IPR052382">
    <property type="entry name" value="ABHD10_acyl-thioesterase"/>
</dbReference>
<name>A0A3B0RXP2_9ZZZZ</name>